<proteinExistence type="predicted"/>
<keyword evidence="1" id="KW-0812">Transmembrane</keyword>
<accession>A0A0Q0UGG6</accession>
<protein>
    <submittedName>
        <fullName evidence="2">Uncharacterized protein</fullName>
    </submittedName>
</protein>
<keyword evidence="3" id="KW-1185">Reference proteome</keyword>
<dbReference type="AlphaFoldDB" id="A0A0Q0UGG6"/>
<dbReference type="OrthoDB" id="4427098at2"/>
<feature type="transmembrane region" description="Helical" evidence="1">
    <location>
        <begin position="107"/>
        <end position="125"/>
    </location>
</feature>
<evidence type="ECO:0000256" key="1">
    <source>
        <dbReference type="SAM" id="Phobius"/>
    </source>
</evidence>
<name>A0A0Q0UGG6_9CORY</name>
<gene>
    <name evidence="2" type="ORF">Clow_00529</name>
</gene>
<evidence type="ECO:0000313" key="3">
    <source>
        <dbReference type="Proteomes" id="UP000050488"/>
    </source>
</evidence>
<dbReference type="Proteomes" id="UP000050488">
    <property type="component" value="Unassembled WGS sequence"/>
</dbReference>
<feature type="transmembrane region" description="Helical" evidence="1">
    <location>
        <begin position="83"/>
        <end position="101"/>
    </location>
</feature>
<dbReference type="EMBL" id="LKEV01000001">
    <property type="protein sequence ID" value="KQB87470.1"/>
    <property type="molecule type" value="Genomic_DNA"/>
</dbReference>
<keyword evidence="1" id="KW-0472">Membrane</keyword>
<dbReference type="STRING" id="1544413.Clow_00529"/>
<feature type="transmembrane region" description="Helical" evidence="1">
    <location>
        <begin position="41"/>
        <end position="62"/>
    </location>
</feature>
<sequence length="146" mass="16092">MLPYSDVRSRITPIPTPGLVRLSSSLLGAAAVALPSTDLGYGIQFLGVLLCSALAIAFPFLHPYRGRVRAYRAEKDAPWRPQLWQFLPLFFLWLALMLAPVIAPAPWWGSALLFAASAGWLYLTFPHVDGTRALAYIDAPPTDARR</sequence>
<evidence type="ECO:0000313" key="2">
    <source>
        <dbReference type="EMBL" id="KQB87470.1"/>
    </source>
</evidence>
<keyword evidence="1" id="KW-1133">Transmembrane helix</keyword>
<comment type="caution">
    <text evidence="2">The sequence shown here is derived from an EMBL/GenBank/DDBJ whole genome shotgun (WGS) entry which is preliminary data.</text>
</comment>
<reference evidence="2 3" key="1">
    <citation type="submission" date="2015-10" db="EMBL/GenBank/DDBJ databases">
        <title>Corynebacteirum lowii and Corynebacterium oculi species nova, derived from human clinical disease and and emended description of Corynebacterium mastiditis.</title>
        <authorList>
            <person name="Bernard K."/>
            <person name="Pacheco A.L."/>
            <person name="Mcdougall C."/>
            <person name="Burtx T."/>
            <person name="Weibe D."/>
            <person name="Tyler S."/>
            <person name="Olson A.B."/>
            <person name="Cnockaert M."/>
            <person name="Eguchi H."/>
            <person name="Kuwahara T."/>
            <person name="Nakayama-Imaohji H."/>
            <person name="Boudewijins M."/>
            <person name="Van Hoecke F."/>
            <person name="Bernier A.-M."/>
            <person name="Vandamme P."/>
        </authorList>
    </citation>
    <scope>NUCLEOTIDE SEQUENCE [LARGE SCALE GENOMIC DNA]</scope>
    <source>
        <strain evidence="2 3">NML 130206</strain>
    </source>
</reference>
<dbReference type="RefSeq" id="WP_055175783.1">
    <property type="nucleotide sequence ID" value="NZ_JAUSQY010000001.1"/>
</dbReference>
<dbReference type="PATRIC" id="fig|1544413.3.peg.534"/>
<organism evidence="2 3">
    <name type="scientific">Corynebacterium lowii</name>
    <dbReference type="NCBI Taxonomy" id="1544413"/>
    <lineage>
        <taxon>Bacteria</taxon>
        <taxon>Bacillati</taxon>
        <taxon>Actinomycetota</taxon>
        <taxon>Actinomycetes</taxon>
        <taxon>Mycobacteriales</taxon>
        <taxon>Corynebacteriaceae</taxon>
        <taxon>Corynebacterium</taxon>
    </lineage>
</organism>